<dbReference type="InterPro" id="IPR027417">
    <property type="entry name" value="P-loop_NTPase"/>
</dbReference>
<evidence type="ECO:0000256" key="1">
    <source>
        <dbReference type="ARBA" id="ARBA00004186"/>
    </source>
</evidence>
<dbReference type="PROSITE" id="PS50067">
    <property type="entry name" value="KINESIN_MOTOR_2"/>
    <property type="match status" value="1"/>
</dbReference>
<evidence type="ECO:0000256" key="9">
    <source>
        <dbReference type="PROSITE-ProRule" id="PRU00283"/>
    </source>
</evidence>
<evidence type="ECO:0000256" key="3">
    <source>
        <dbReference type="ARBA" id="ARBA00022553"/>
    </source>
</evidence>
<reference evidence="13" key="1">
    <citation type="submission" date="2023-03" db="EMBL/GenBank/DDBJ databases">
        <title>Electrophorus voltai genome.</title>
        <authorList>
            <person name="Bian C."/>
        </authorList>
    </citation>
    <scope>NUCLEOTIDE SEQUENCE</scope>
    <source>
        <strain evidence="13">CB-2022</strain>
        <tissue evidence="13">Muscle</tissue>
    </source>
</reference>
<dbReference type="InterPro" id="IPR001752">
    <property type="entry name" value="Kinesin_motor_dom"/>
</dbReference>
<feature type="coiled-coil region" evidence="10">
    <location>
        <begin position="785"/>
        <end position="833"/>
    </location>
</feature>
<feature type="region of interest" description="Disordered" evidence="11">
    <location>
        <begin position="400"/>
        <end position="420"/>
    </location>
</feature>
<dbReference type="InterPro" id="IPR047149">
    <property type="entry name" value="KIF11-like"/>
</dbReference>
<dbReference type="GO" id="GO:0008574">
    <property type="term" value="F:plus-end-directed microtubule motor activity"/>
    <property type="evidence" value="ECO:0007669"/>
    <property type="project" value="TreeGrafter"/>
</dbReference>
<feature type="domain" description="Kinesin motor" evidence="12">
    <location>
        <begin position="57"/>
        <end position="352"/>
    </location>
</feature>
<feature type="compositionally biased region" description="Basic residues" evidence="11">
    <location>
        <begin position="1403"/>
        <end position="1412"/>
    </location>
</feature>
<feature type="compositionally biased region" description="Polar residues" evidence="11">
    <location>
        <begin position="1392"/>
        <end position="1401"/>
    </location>
</feature>
<feature type="coiled-coil region" evidence="10">
    <location>
        <begin position="876"/>
        <end position="1116"/>
    </location>
</feature>
<keyword evidence="3" id="KW-0597">Phosphoprotein</keyword>
<comment type="caution">
    <text evidence="13">The sequence shown here is derived from an EMBL/GenBank/DDBJ whole genome shotgun (WGS) entry which is preliminary data.</text>
</comment>
<name>A0AAD8Z7Y3_9TELE</name>
<evidence type="ECO:0000256" key="6">
    <source>
        <dbReference type="ARBA" id="ARBA00023054"/>
    </source>
</evidence>
<dbReference type="GO" id="GO:0007018">
    <property type="term" value="P:microtubule-based movement"/>
    <property type="evidence" value="ECO:0007669"/>
    <property type="project" value="InterPro"/>
</dbReference>
<dbReference type="EMBL" id="JAROKS010000017">
    <property type="protein sequence ID" value="KAK1794517.1"/>
    <property type="molecule type" value="Genomic_DNA"/>
</dbReference>
<keyword evidence="4 9" id="KW-0547">Nucleotide-binding</keyword>
<accession>A0AAD8Z7Y3</accession>
<dbReference type="GO" id="GO:0005634">
    <property type="term" value="C:nucleus"/>
    <property type="evidence" value="ECO:0007669"/>
    <property type="project" value="TreeGrafter"/>
</dbReference>
<dbReference type="Proteomes" id="UP001239994">
    <property type="component" value="Unassembled WGS sequence"/>
</dbReference>
<dbReference type="GO" id="GO:0090307">
    <property type="term" value="P:mitotic spindle assembly"/>
    <property type="evidence" value="ECO:0007669"/>
    <property type="project" value="TreeGrafter"/>
</dbReference>
<sequence length="1461" mass="165620">NLVTGALLLFLKTMESCLNYKPERVGAVIVEDLRKDLFAEFSKVPTYQESVLLEKEHLQVYLRIRPFTSTESGFGESQGCISIDPPETVVLKAPRSSLAARQSERLGPQVAQRFQFSKVYGPDATQREVFDGTTKALVKDVLKGENSLIFTYGVTNAGKTFTFLGYSYGELDGESLCLEEDSNIKFSIWVSFCEIYNENIHDLLDFVSSGSQRRSTLRLCQDVKGNTFVKVTAFFPSESYDLKMWVFLESRQSARSERCTKTQNRGVRLKESGNINTSLLTLGKCINALRLNQTYSKFQQHIPFRDSKLTHYLQGFFCGRGKACMIVNINQCASVYDETLNVLKFSALAQKVVVLNPKPVSSAVPKKSARDVSMILNNVEKKEWMRRRTLIAWETSLEDVREGEDDEEMEEEEECDEESMVENTVQEAEDQELHELHQKIKELREKLSNEESEKLAMESRIRQEVSTEFMELFSDMEKDYNERLQREKDIAEERTERRLEILKNLTNETFSGLADTGPVDNTTKEARMEFLDGMMEVMQGDLAKIKQDAEATQKCLENAARSPGVVARLRAQLDKVAEELLESQRLLGVKTKEMDTVLAQRQKSSDQLLEANKNYENRVVRCQELMAICQEKDEMISKLQTALDRSVEAANEERAFIDTVKEEILHYRNNCKCLVNDGKEEMKDQEIQRLVLTLKERDELVDKLKHEQDSLQEKVKELTDELKKQAQAYGSTVSMLEAEKAATAKLAGENRALSSKLSELQQTTSDMSVKLKALKTDLGTQISAAIKLSEELETAKALLREGEEERSKQSSTIGSLKLEVENLRQKLHAHAQELFQGRESDCAFRKTIESLRKECEAMMSASQEKSRRIEALEPELSRAREELCQLENTHEQFRRERDAQREEACHALDHYEAERQAAEQAIAHSSELRVELDGARQRLAALEEQARASSHSSERARELELELAERHAQCASLQETLQQCQSELAQAREALRKQRGTAEEVEKRSVEAWNTSQEAERRRREMEQELACKDAELKTKAQESLKLETQVAEELGKIQSLRADLQQKEKRISDLQAKVSQGSTDAERLRTEVTALTEEIRALRQKLNDAEEERDRAMSTLPSKAQTVAQPNTVSGESVILCGVSFMLFSHTWCLLAVLPDKDRLMEEMQLTLTDSERTRVERALAARLKVIESLSEELMKLKKWQREHATASGPDHAGQGQDTTGHWTVSTAQSALLVQRLLVINGPLSADSWQDCSALSTEDEKDNHFPKLDVEISFTPLKPNPVNLRRAGGDASVTVKTGSKARKRRSAAVENLVQSENRKKLRLQGSSRAEVLPVQSPIAVGKKSSPFKRKDPASLRGRKDGALQKIGDFIQSSPTLLGSKGKKIMAMVKSPESQPDTAANSKPKRSKRKLFKGQISSPYDSPSHPMLEMDPDDKESDHFIIKRKLRTRTAKRQPQLYISK</sequence>
<feature type="region of interest" description="Disordered" evidence="11">
    <location>
        <begin position="1389"/>
        <end position="1440"/>
    </location>
</feature>
<dbReference type="SUPFAM" id="SSF52540">
    <property type="entry name" value="P-loop containing nucleoside triphosphate hydrolases"/>
    <property type="match status" value="1"/>
</dbReference>
<evidence type="ECO:0000313" key="14">
    <source>
        <dbReference type="Proteomes" id="UP001239994"/>
    </source>
</evidence>
<evidence type="ECO:0000256" key="11">
    <source>
        <dbReference type="SAM" id="MobiDB-lite"/>
    </source>
</evidence>
<feature type="coiled-coil region" evidence="10">
    <location>
        <begin position="694"/>
        <end position="728"/>
    </location>
</feature>
<evidence type="ECO:0000313" key="13">
    <source>
        <dbReference type="EMBL" id="KAK1794517.1"/>
    </source>
</evidence>
<keyword evidence="8" id="KW-0206">Cytoskeleton</keyword>
<proteinExistence type="inferred from homology"/>
<dbReference type="Gene3D" id="1.10.287.1490">
    <property type="match status" value="1"/>
</dbReference>
<keyword evidence="2" id="KW-0963">Cytoplasm</keyword>
<feature type="non-terminal residue" evidence="13">
    <location>
        <position position="1"/>
    </location>
</feature>
<evidence type="ECO:0000256" key="4">
    <source>
        <dbReference type="ARBA" id="ARBA00022741"/>
    </source>
</evidence>
<feature type="region of interest" description="Disordered" evidence="11">
    <location>
        <begin position="1342"/>
        <end position="1361"/>
    </location>
</feature>
<keyword evidence="6 10" id="KW-0175">Coiled coil</keyword>
<protein>
    <recommendedName>
        <fullName evidence="12">Kinesin motor domain-containing protein</fullName>
    </recommendedName>
</protein>
<feature type="compositionally biased region" description="Acidic residues" evidence="11">
    <location>
        <begin position="401"/>
        <end position="420"/>
    </location>
</feature>
<evidence type="ECO:0000256" key="7">
    <source>
        <dbReference type="ARBA" id="ARBA00023175"/>
    </source>
</evidence>
<dbReference type="Gene3D" id="3.40.850.10">
    <property type="entry name" value="Kinesin motor domain"/>
    <property type="match status" value="2"/>
</dbReference>
<gene>
    <name evidence="13" type="ORF">P4O66_010774</name>
</gene>
<keyword evidence="14" id="KW-1185">Reference proteome</keyword>
<feature type="coiled-coil region" evidence="10">
    <location>
        <begin position="566"/>
        <end position="632"/>
    </location>
</feature>
<dbReference type="InterPro" id="IPR036961">
    <property type="entry name" value="Kinesin_motor_dom_sf"/>
</dbReference>
<feature type="region of interest" description="Disordered" evidence="11">
    <location>
        <begin position="1202"/>
        <end position="1222"/>
    </location>
</feature>
<dbReference type="GO" id="GO:0048731">
    <property type="term" value="P:system development"/>
    <property type="evidence" value="ECO:0007669"/>
    <property type="project" value="UniProtKB-ARBA"/>
</dbReference>
<dbReference type="GO" id="GO:0005524">
    <property type="term" value="F:ATP binding"/>
    <property type="evidence" value="ECO:0007669"/>
    <property type="project" value="UniProtKB-UniRule"/>
</dbReference>
<feature type="coiled-coil region" evidence="10">
    <location>
        <begin position="426"/>
        <end position="460"/>
    </location>
</feature>
<evidence type="ECO:0000259" key="12">
    <source>
        <dbReference type="PROSITE" id="PS50067"/>
    </source>
</evidence>
<dbReference type="GO" id="GO:0051231">
    <property type="term" value="P:spindle elongation"/>
    <property type="evidence" value="ECO:0007669"/>
    <property type="project" value="TreeGrafter"/>
</dbReference>
<dbReference type="GO" id="GO:0008017">
    <property type="term" value="F:microtubule binding"/>
    <property type="evidence" value="ECO:0007669"/>
    <property type="project" value="InterPro"/>
</dbReference>
<evidence type="ECO:0000256" key="10">
    <source>
        <dbReference type="SAM" id="Coils"/>
    </source>
</evidence>
<keyword evidence="7 9" id="KW-0505">Motor protein</keyword>
<evidence type="ECO:0000256" key="2">
    <source>
        <dbReference type="ARBA" id="ARBA00022490"/>
    </source>
</evidence>
<dbReference type="PRINTS" id="PR00380">
    <property type="entry name" value="KINESINHEAVY"/>
</dbReference>
<dbReference type="CDD" id="cd21786">
    <property type="entry name" value="RBD_KIF20B"/>
    <property type="match status" value="1"/>
</dbReference>
<dbReference type="PANTHER" id="PTHR47970">
    <property type="entry name" value="KINESIN-LIKE PROTEIN KIF11"/>
    <property type="match status" value="1"/>
</dbReference>
<dbReference type="PANTHER" id="PTHR47970:SF29">
    <property type="entry name" value="KINESIN FAMILY MEMBER 20B"/>
    <property type="match status" value="1"/>
</dbReference>
<feature type="compositionally biased region" description="Basic and acidic residues" evidence="11">
    <location>
        <begin position="1349"/>
        <end position="1361"/>
    </location>
</feature>
<feature type="binding site" evidence="9">
    <location>
        <begin position="153"/>
        <end position="160"/>
    </location>
    <ligand>
        <name>ATP</name>
        <dbReference type="ChEBI" id="CHEBI:30616"/>
    </ligand>
</feature>
<dbReference type="GO" id="GO:0072686">
    <property type="term" value="C:mitotic spindle"/>
    <property type="evidence" value="ECO:0007669"/>
    <property type="project" value="TreeGrafter"/>
</dbReference>
<dbReference type="GO" id="GO:0005876">
    <property type="term" value="C:spindle microtubule"/>
    <property type="evidence" value="ECO:0007669"/>
    <property type="project" value="TreeGrafter"/>
</dbReference>
<dbReference type="Pfam" id="PF00225">
    <property type="entry name" value="Kinesin"/>
    <property type="match status" value="2"/>
</dbReference>
<keyword evidence="5 9" id="KW-0067">ATP-binding</keyword>
<organism evidence="13 14">
    <name type="scientific">Electrophorus voltai</name>
    <dbReference type="NCBI Taxonomy" id="2609070"/>
    <lineage>
        <taxon>Eukaryota</taxon>
        <taxon>Metazoa</taxon>
        <taxon>Chordata</taxon>
        <taxon>Craniata</taxon>
        <taxon>Vertebrata</taxon>
        <taxon>Euteleostomi</taxon>
        <taxon>Actinopterygii</taxon>
        <taxon>Neopterygii</taxon>
        <taxon>Teleostei</taxon>
        <taxon>Ostariophysi</taxon>
        <taxon>Gymnotiformes</taxon>
        <taxon>Gymnotoidei</taxon>
        <taxon>Gymnotidae</taxon>
        <taxon>Electrophorus</taxon>
    </lineage>
</organism>
<comment type="subcellular location">
    <subcellularLocation>
        <location evidence="1">Cytoplasm</location>
        <location evidence="1">Cytoskeleton</location>
        <location evidence="1">Spindle</location>
    </subcellularLocation>
</comment>
<evidence type="ECO:0000256" key="8">
    <source>
        <dbReference type="ARBA" id="ARBA00023212"/>
    </source>
</evidence>
<comment type="similarity">
    <text evidence="9">Belongs to the TRAFAC class myosin-kinesin ATPase superfamily. Kinesin family.</text>
</comment>
<dbReference type="SMART" id="SM00129">
    <property type="entry name" value="KISc"/>
    <property type="match status" value="1"/>
</dbReference>
<evidence type="ECO:0000256" key="5">
    <source>
        <dbReference type="ARBA" id="ARBA00022840"/>
    </source>
</evidence>